<dbReference type="GO" id="GO:0005759">
    <property type="term" value="C:mitochondrial matrix"/>
    <property type="evidence" value="ECO:0007669"/>
    <property type="project" value="UniProtKB-ARBA"/>
</dbReference>
<dbReference type="Pfam" id="PF00009">
    <property type="entry name" value="GTP_EFTU"/>
    <property type="match status" value="1"/>
</dbReference>
<dbReference type="SMART" id="SM00838">
    <property type="entry name" value="EFG_C"/>
    <property type="match status" value="1"/>
</dbReference>
<dbReference type="Gene3D" id="3.40.50.300">
    <property type="entry name" value="P-loop containing nucleotide triphosphate hydrolases"/>
    <property type="match status" value="1"/>
</dbReference>
<comment type="subcellular location">
    <subcellularLocation>
        <location evidence="6">Mitochondrion</location>
    </subcellularLocation>
</comment>
<dbReference type="InterPro" id="IPR000795">
    <property type="entry name" value="T_Tr_GTP-bd_dom"/>
</dbReference>
<dbReference type="PRINTS" id="PR00315">
    <property type="entry name" value="ELONGATNFCT"/>
</dbReference>
<keyword evidence="2 6" id="KW-0648">Protein biosynthesis</keyword>
<dbReference type="GO" id="GO:0005525">
    <property type="term" value="F:GTP binding"/>
    <property type="evidence" value="ECO:0007669"/>
    <property type="project" value="UniProtKB-UniRule"/>
</dbReference>
<proteinExistence type="inferred from homology"/>
<dbReference type="InterPro" id="IPR035649">
    <property type="entry name" value="EFG_V"/>
</dbReference>
<keyword evidence="9" id="KW-1185">Reference proteome</keyword>
<dbReference type="InterPro" id="IPR053905">
    <property type="entry name" value="EF-G-like_DII"/>
</dbReference>
<dbReference type="InParanoid" id="A0A1Y1XAZ7"/>
<dbReference type="PROSITE" id="PS00301">
    <property type="entry name" value="G_TR_1"/>
    <property type="match status" value="1"/>
</dbReference>
<dbReference type="CDD" id="cd03713">
    <property type="entry name" value="EFG_mtEFG_C"/>
    <property type="match status" value="1"/>
</dbReference>
<keyword evidence="4 6" id="KW-0342">GTP-binding</keyword>
<dbReference type="SUPFAM" id="SSF54211">
    <property type="entry name" value="Ribosomal protein S5 domain 2-like"/>
    <property type="match status" value="1"/>
</dbReference>
<keyword evidence="1 6" id="KW-0547">Nucleotide-binding</keyword>
<dbReference type="NCBIfam" id="TIGR00231">
    <property type="entry name" value="small_GTP"/>
    <property type="match status" value="1"/>
</dbReference>
<sequence length="782" mass="86000">MLGQVRLFGRQTPFLVRTLPFHRHGNHGNSRIFARWFTVKTDDPQLAKIRNIGIIAHIDAGKTTSTERMLHYAGMTRKIGDVDDGDTVMDYMKQEKERGITITSAAITFGWNDHRINLIDTPGHVDFTMEVERSIRVLDGAVTIIDGVAGVEAQTETVWAQADRYKVPRIVFINKLDRIGAGISKTLRDIDRKLNGKPLLCQFPAMGDDGLGGGSDANGVSGIVDLLTMEYLTWEKETMGASIKKTPLSESTINPRFYEAACQARVNLVEGLSEIDDDIVEIFLENEDHMAVSEADLKKALRKATLSGSGIPVLCGASFKNIGVQPLMDAVIDYLPSPIDRPLPQAVLANGEMIEIPLKTKGKLCALAFKVIADPKRGPMVFVRVYSGTLQNRSTLYNSTRKSKERVNRLLQMYANDVEEIPSVSAGNIGVIIGMKETRTGDTILLYNDRQDGIRLKGVEVPPPVFFCAVEPYSSSDEKSVDEALKSILLEDPSLHVHVDEETGQNLISGMGELHLEIVKDRLLNDFKVNAEMGKMRISYRETVTSESEEETLYDREILGKRALAQMKVTVSPLSEDDKGNDESGNRIEIDLSEDSLTQDAQHESADKTIISKEEISEAIREGILSGVSRGHILGFPMTRLQIKVQDIRMFGGDTTPAALRACVNQCLSSAVAKSNPALLEPMMKVIVEVGEDQVGNVLGDLTGVRRGRVTGLDEEGAEDSSVTSYNKRSIHAEVPLSSMVGYSSALRSLTAGTATFSMQLVGYGLMTAQQQKNVEFEIRGY</sequence>
<dbReference type="InterPro" id="IPR031157">
    <property type="entry name" value="G_TR_CS"/>
</dbReference>
<comment type="caution">
    <text evidence="8">The sequence shown here is derived from an EMBL/GenBank/DDBJ whole genome shotgun (WGS) entry which is preliminary data.</text>
</comment>
<dbReference type="CDD" id="cd16262">
    <property type="entry name" value="EFG_III"/>
    <property type="match status" value="1"/>
</dbReference>
<dbReference type="EMBL" id="MCFE01000656">
    <property type="protein sequence ID" value="ORX82908.1"/>
    <property type="molecule type" value="Genomic_DNA"/>
</dbReference>
<dbReference type="PANTHER" id="PTHR43261">
    <property type="entry name" value="TRANSLATION ELONGATION FACTOR G-RELATED"/>
    <property type="match status" value="1"/>
</dbReference>
<dbReference type="InterPro" id="IPR020568">
    <property type="entry name" value="Ribosomal_Su5_D2-typ_SF"/>
</dbReference>
<dbReference type="GO" id="GO:0003746">
    <property type="term" value="F:translation elongation factor activity"/>
    <property type="evidence" value="ECO:0007669"/>
    <property type="project" value="UniProtKB-KW"/>
</dbReference>
<dbReference type="STRING" id="1314790.A0A1Y1XAZ7"/>
<dbReference type="Proteomes" id="UP000193498">
    <property type="component" value="Unassembled WGS sequence"/>
</dbReference>
<dbReference type="Pfam" id="PF00679">
    <property type="entry name" value="EFG_C"/>
    <property type="match status" value="1"/>
</dbReference>
<dbReference type="InterPro" id="IPR027417">
    <property type="entry name" value="P-loop_NTPase"/>
</dbReference>
<reference evidence="8 9" key="1">
    <citation type="submission" date="2016-07" db="EMBL/GenBank/DDBJ databases">
        <title>Pervasive Adenine N6-methylation of Active Genes in Fungi.</title>
        <authorList>
            <consortium name="DOE Joint Genome Institute"/>
            <person name="Mondo S.J."/>
            <person name="Dannebaum R.O."/>
            <person name="Kuo R.C."/>
            <person name="Labutti K."/>
            <person name="Haridas S."/>
            <person name="Kuo A."/>
            <person name="Salamov A."/>
            <person name="Ahrendt S.R."/>
            <person name="Lipzen A."/>
            <person name="Sullivan W."/>
            <person name="Andreopoulos W.B."/>
            <person name="Clum A."/>
            <person name="Lindquist E."/>
            <person name="Daum C."/>
            <person name="Ramamoorthy G.K."/>
            <person name="Gryganskyi A."/>
            <person name="Culley D."/>
            <person name="Magnuson J.K."/>
            <person name="James T.Y."/>
            <person name="O'Malley M.A."/>
            <person name="Stajich J.E."/>
            <person name="Spatafora J.W."/>
            <person name="Visel A."/>
            <person name="Grigoriev I.V."/>
        </authorList>
    </citation>
    <scope>NUCLEOTIDE SEQUENCE [LARGE SCALE GENOMIC DNA]</scope>
    <source>
        <strain evidence="8 9">CBS 931.73</strain>
    </source>
</reference>
<feature type="domain" description="Tr-type G" evidence="7">
    <location>
        <begin position="47"/>
        <end position="339"/>
    </location>
</feature>
<gene>
    <name evidence="6" type="primary">MEF2</name>
    <name evidence="8" type="ORF">K493DRAFT_411745</name>
</gene>
<evidence type="ECO:0000256" key="1">
    <source>
        <dbReference type="ARBA" id="ARBA00022741"/>
    </source>
</evidence>
<dbReference type="SMART" id="SM00889">
    <property type="entry name" value="EFG_IV"/>
    <property type="match status" value="1"/>
</dbReference>
<feature type="binding site" evidence="6">
    <location>
        <begin position="56"/>
        <end position="63"/>
    </location>
    <ligand>
        <name>GTP</name>
        <dbReference type="ChEBI" id="CHEBI:37565"/>
    </ligand>
</feature>
<comment type="similarity">
    <text evidence="6">Belongs to the TRAFAC class translation factor GTPase superfamily. Classic translation factor GTPase family. EF-G/EF-2 subfamily.</text>
</comment>
<accession>A0A1Y1XAZ7</accession>
<comment type="function">
    <text evidence="5">Catalyzes the GTP-dependent ribosomal translocation step during translation elongation. During this step, the ribosome changes from the pre-translocational (PRE) to the post-translocational (POST) state as the newly formed A-site-bound peptidyl-tRNA and P-site-bound deacylated tRNA move to the P and E sites, respectively. Catalyzes the coordinated movement of the two tRNA molecules, the mRNA and conformational changes in the ribosome.</text>
</comment>
<dbReference type="InterPro" id="IPR000640">
    <property type="entry name" value="EFG_V-like"/>
</dbReference>
<dbReference type="InterPro" id="IPR035647">
    <property type="entry name" value="EFG_III/V"/>
</dbReference>
<dbReference type="InterPro" id="IPR005517">
    <property type="entry name" value="Transl_elong_EFG/EF2_IV"/>
</dbReference>
<name>A0A1Y1XAZ7_9FUNG</name>
<dbReference type="InterPro" id="IPR041095">
    <property type="entry name" value="EFG_II"/>
</dbReference>
<evidence type="ECO:0000256" key="5">
    <source>
        <dbReference type="ARBA" id="ARBA00024731"/>
    </source>
</evidence>
<evidence type="ECO:0000313" key="9">
    <source>
        <dbReference type="Proteomes" id="UP000193498"/>
    </source>
</evidence>
<evidence type="ECO:0000256" key="2">
    <source>
        <dbReference type="ARBA" id="ARBA00022917"/>
    </source>
</evidence>
<feature type="binding site" evidence="6">
    <location>
        <begin position="120"/>
        <end position="124"/>
    </location>
    <ligand>
        <name>GTP</name>
        <dbReference type="ChEBI" id="CHEBI:37565"/>
    </ligand>
</feature>
<dbReference type="GO" id="GO:0032790">
    <property type="term" value="P:ribosome disassembly"/>
    <property type="evidence" value="ECO:0007669"/>
    <property type="project" value="UniProtKB-UniRule"/>
</dbReference>
<evidence type="ECO:0000256" key="6">
    <source>
        <dbReference type="HAMAP-Rule" id="MF_03059"/>
    </source>
</evidence>
<organism evidence="8 9">
    <name type="scientific">Basidiobolus meristosporus CBS 931.73</name>
    <dbReference type="NCBI Taxonomy" id="1314790"/>
    <lineage>
        <taxon>Eukaryota</taxon>
        <taxon>Fungi</taxon>
        <taxon>Fungi incertae sedis</taxon>
        <taxon>Zoopagomycota</taxon>
        <taxon>Entomophthoromycotina</taxon>
        <taxon>Basidiobolomycetes</taxon>
        <taxon>Basidiobolales</taxon>
        <taxon>Basidiobolaceae</taxon>
        <taxon>Basidiobolus</taxon>
    </lineage>
</organism>
<dbReference type="OrthoDB" id="198619at2759"/>
<dbReference type="SUPFAM" id="SSF52540">
    <property type="entry name" value="P-loop containing nucleoside triphosphate hydrolases"/>
    <property type="match status" value="1"/>
</dbReference>
<evidence type="ECO:0000259" key="7">
    <source>
        <dbReference type="PROSITE" id="PS51722"/>
    </source>
</evidence>
<dbReference type="CDD" id="cd04092">
    <property type="entry name" value="mtEFG2_II_like"/>
    <property type="match status" value="1"/>
</dbReference>
<dbReference type="InterPro" id="IPR030851">
    <property type="entry name" value="EFG2"/>
</dbReference>
<dbReference type="PROSITE" id="PS51722">
    <property type="entry name" value="G_TR_2"/>
    <property type="match status" value="1"/>
</dbReference>
<dbReference type="GO" id="GO:0003924">
    <property type="term" value="F:GTPase activity"/>
    <property type="evidence" value="ECO:0007669"/>
    <property type="project" value="UniProtKB-UniRule"/>
</dbReference>
<dbReference type="InterPro" id="IPR014721">
    <property type="entry name" value="Ribsml_uS5_D2-typ_fold_subgr"/>
</dbReference>
<evidence type="ECO:0000256" key="3">
    <source>
        <dbReference type="ARBA" id="ARBA00023128"/>
    </source>
</evidence>
<feature type="binding site" evidence="6">
    <location>
        <begin position="174"/>
        <end position="177"/>
    </location>
    <ligand>
        <name>GTP</name>
        <dbReference type="ChEBI" id="CHEBI:37565"/>
    </ligand>
</feature>
<dbReference type="InterPro" id="IPR009022">
    <property type="entry name" value="EFG_III"/>
</dbReference>
<evidence type="ECO:0000313" key="8">
    <source>
        <dbReference type="EMBL" id="ORX82908.1"/>
    </source>
</evidence>
<dbReference type="GO" id="GO:0032543">
    <property type="term" value="P:mitochondrial translation"/>
    <property type="evidence" value="ECO:0007669"/>
    <property type="project" value="UniProtKB-UniRule"/>
</dbReference>
<dbReference type="AlphaFoldDB" id="A0A1Y1XAZ7"/>
<dbReference type="FunFam" id="3.40.50.300:FF:000514">
    <property type="entry name" value="Ribosome-releasing factor 2, mitochondrial"/>
    <property type="match status" value="1"/>
</dbReference>
<dbReference type="Gene3D" id="3.30.70.870">
    <property type="entry name" value="Elongation Factor G (Translational Gtpase), domain 3"/>
    <property type="match status" value="1"/>
</dbReference>
<dbReference type="Gene3D" id="2.40.30.10">
    <property type="entry name" value="Translation factors"/>
    <property type="match status" value="1"/>
</dbReference>
<protein>
    <recommendedName>
        <fullName evidence="6">Ribosome-releasing factor 2, mitochondrial</fullName>
        <shortName evidence="6">RRF2mt</shortName>
    </recommendedName>
    <alternativeName>
        <fullName evidence="6">Elongation factor G 2, mitochondrial</fullName>
        <shortName evidence="6">EF-G2mt</shortName>
        <shortName evidence="6">mEF-G 2</shortName>
    </alternativeName>
</protein>
<dbReference type="Pfam" id="PF14492">
    <property type="entry name" value="EFG_III"/>
    <property type="match status" value="1"/>
</dbReference>
<dbReference type="Gene3D" id="3.30.70.240">
    <property type="match status" value="1"/>
</dbReference>
<dbReference type="HAMAP" id="MF_03059">
    <property type="entry name" value="mEF_G_2"/>
    <property type="match status" value="1"/>
</dbReference>
<keyword evidence="8" id="KW-0251">Elongation factor</keyword>
<dbReference type="SUPFAM" id="SSF54980">
    <property type="entry name" value="EF-G C-terminal domain-like"/>
    <property type="match status" value="2"/>
</dbReference>
<dbReference type="SUPFAM" id="SSF50447">
    <property type="entry name" value="Translation proteins"/>
    <property type="match status" value="1"/>
</dbReference>
<dbReference type="Pfam" id="PF22042">
    <property type="entry name" value="EF-G_D2"/>
    <property type="match status" value="1"/>
</dbReference>
<dbReference type="FunFam" id="3.30.70.240:FF:000001">
    <property type="entry name" value="Elongation factor G"/>
    <property type="match status" value="1"/>
</dbReference>
<dbReference type="FunCoup" id="A0A1Y1XAZ7">
    <property type="interactions" value="119"/>
</dbReference>
<dbReference type="CDD" id="cd01886">
    <property type="entry name" value="EF-G"/>
    <property type="match status" value="1"/>
</dbReference>
<comment type="function">
    <text evidence="6">Mitochondrial GTPase that mediates the disassembly of ribosomes from messenger RNA at the termination of mitochondrial protein biosynthesis. Not involved in the GTP-dependent ribosomal translocation step during translation elongation.</text>
</comment>
<keyword evidence="3 6" id="KW-0496">Mitochondrion</keyword>
<evidence type="ECO:0000256" key="4">
    <source>
        <dbReference type="ARBA" id="ARBA00023134"/>
    </source>
</evidence>
<dbReference type="Gene3D" id="3.30.230.10">
    <property type="match status" value="1"/>
</dbReference>
<dbReference type="InterPro" id="IPR005225">
    <property type="entry name" value="Small_GTP-bd"/>
</dbReference>
<dbReference type="InterPro" id="IPR009000">
    <property type="entry name" value="Transl_B-barrel_sf"/>
</dbReference>
<dbReference type="FunFam" id="3.30.70.870:FF:000007">
    <property type="entry name" value="Ribosome-releasing factor 2, mitochondrial"/>
    <property type="match status" value="1"/>
</dbReference>
<dbReference type="PANTHER" id="PTHR43261:SF1">
    <property type="entry name" value="RIBOSOME-RELEASING FACTOR 2, MITOCHONDRIAL"/>
    <property type="match status" value="1"/>
</dbReference>